<dbReference type="EMBL" id="KB706955">
    <property type="protein sequence ID" value="EMR64987.1"/>
    <property type="molecule type" value="Genomic_DNA"/>
</dbReference>
<dbReference type="Proteomes" id="UP000012174">
    <property type="component" value="Unassembled WGS sequence"/>
</dbReference>
<name>M7SL97_EUTLA</name>
<reference evidence="2" key="1">
    <citation type="journal article" date="2013" name="Genome Announc.">
        <title>Draft genome sequence of the grapevine dieback fungus Eutypa lata UCR-EL1.</title>
        <authorList>
            <person name="Blanco-Ulate B."/>
            <person name="Rolshausen P.E."/>
            <person name="Cantu D."/>
        </authorList>
    </citation>
    <scope>NUCLEOTIDE SEQUENCE [LARGE SCALE GENOMIC DNA]</scope>
    <source>
        <strain evidence="2">UCR-EL1</strain>
    </source>
</reference>
<dbReference type="KEGG" id="ela:UCREL1_8048"/>
<dbReference type="OrthoDB" id="5226310at2759"/>
<proteinExistence type="predicted"/>
<dbReference type="AlphaFoldDB" id="M7SL97"/>
<gene>
    <name evidence="1" type="ORF">UCREL1_8048</name>
</gene>
<evidence type="ECO:0000313" key="1">
    <source>
        <dbReference type="EMBL" id="EMR64987.1"/>
    </source>
</evidence>
<protein>
    <submittedName>
        <fullName evidence="1">Uncharacterized protein</fullName>
    </submittedName>
</protein>
<accession>M7SL97</accession>
<keyword evidence="2" id="KW-1185">Reference proteome</keyword>
<organism evidence="1 2">
    <name type="scientific">Eutypa lata (strain UCR-EL1)</name>
    <name type="common">Grapevine dieback disease fungus</name>
    <name type="synonym">Eutypa armeniacae</name>
    <dbReference type="NCBI Taxonomy" id="1287681"/>
    <lineage>
        <taxon>Eukaryota</taxon>
        <taxon>Fungi</taxon>
        <taxon>Dikarya</taxon>
        <taxon>Ascomycota</taxon>
        <taxon>Pezizomycotina</taxon>
        <taxon>Sordariomycetes</taxon>
        <taxon>Xylariomycetidae</taxon>
        <taxon>Xylariales</taxon>
        <taxon>Diatrypaceae</taxon>
        <taxon>Eutypa</taxon>
    </lineage>
</organism>
<evidence type="ECO:0000313" key="2">
    <source>
        <dbReference type="Proteomes" id="UP000012174"/>
    </source>
</evidence>
<dbReference type="HOGENOM" id="CLU_1731457_0_0_1"/>
<sequence length="151" mass="17454">MATVMYPPAFAPSKHLFLVELRHRKTPTYLIDHMNVSELHSTCCSDDICEATKTVEIKPMSNPYSPFIKEQIVTLTQQHAYKMHGGTENLASFHDRVFIWSARIKWEGKEETFGVDLMRLEWDDAGNQLELVERRGNVDKIVIEFTVVARE</sequence>